<name>A0ABS1QZE5_9SPHI</name>
<evidence type="ECO:0000313" key="3">
    <source>
        <dbReference type="Proteomes" id="UP000625283"/>
    </source>
</evidence>
<feature type="signal peptide" evidence="1">
    <location>
        <begin position="1"/>
        <end position="18"/>
    </location>
</feature>
<keyword evidence="3" id="KW-1185">Reference proteome</keyword>
<protein>
    <recommendedName>
        <fullName evidence="4">Lipoprotein</fullName>
    </recommendedName>
</protein>
<evidence type="ECO:0000256" key="1">
    <source>
        <dbReference type="SAM" id="SignalP"/>
    </source>
</evidence>
<keyword evidence="1" id="KW-0732">Signal</keyword>
<dbReference type="EMBL" id="JAERTY010000002">
    <property type="protein sequence ID" value="MBL1407803.1"/>
    <property type="molecule type" value="Genomic_DNA"/>
</dbReference>
<feature type="chain" id="PRO_5047211073" description="Lipoprotein" evidence="1">
    <location>
        <begin position="19"/>
        <end position="247"/>
    </location>
</feature>
<dbReference type="PROSITE" id="PS51257">
    <property type="entry name" value="PROKAR_LIPOPROTEIN"/>
    <property type="match status" value="1"/>
</dbReference>
<evidence type="ECO:0008006" key="4">
    <source>
        <dbReference type="Google" id="ProtNLM"/>
    </source>
</evidence>
<dbReference type="RefSeq" id="WP_202101612.1">
    <property type="nucleotide sequence ID" value="NZ_JAERTY010000002.1"/>
</dbReference>
<comment type="caution">
    <text evidence="2">The sequence shown here is derived from an EMBL/GenBank/DDBJ whole genome shotgun (WGS) entry which is preliminary data.</text>
</comment>
<organism evidence="2 3">
    <name type="scientific">Sphingobacterium faecale</name>
    <dbReference type="NCBI Taxonomy" id="2803775"/>
    <lineage>
        <taxon>Bacteria</taxon>
        <taxon>Pseudomonadati</taxon>
        <taxon>Bacteroidota</taxon>
        <taxon>Sphingobacteriia</taxon>
        <taxon>Sphingobacteriales</taxon>
        <taxon>Sphingobacteriaceae</taxon>
        <taxon>Sphingobacterium</taxon>
    </lineage>
</organism>
<reference evidence="2 3" key="1">
    <citation type="submission" date="2021-01" db="EMBL/GenBank/DDBJ databases">
        <title>C459-1 draft genome sequence.</title>
        <authorList>
            <person name="Zhang X.-F."/>
        </authorList>
    </citation>
    <scope>NUCLEOTIDE SEQUENCE [LARGE SCALE GENOMIC DNA]</scope>
    <source>
        <strain evidence="3">C459-1</strain>
    </source>
</reference>
<accession>A0ABS1QZE5</accession>
<proteinExistence type="predicted"/>
<evidence type="ECO:0000313" key="2">
    <source>
        <dbReference type="EMBL" id="MBL1407803.1"/>
    </source>
</evidence>
<gene>
    <name evidence="2" type="ORF">JKG61_03480</name>
</gene>
<dbReference type="Proteomes" id="UP000625283">
    <property type="component" value="Unassembled WGS sequence"/>
</dbReference>
<sequence>MKSLIPILVLLFAVLSVSCEKENEGMTAQELEHDDLHNRDSISFTLENTTYSSTKLNGFGFANKQSNIKPYADILNNRDAAYVIGGYWWYGEKDSLLFEHTYSFEVPGLSNISFGISQKFATDDLTQINDLFVPITDDTTFRVGAKSFAIDRDLENTTYGVSLELAPLQHIKRWSTSVPASSVVLRSKLNKNIQDDSYFHIVNIDSLADNSVRIEAHFETNIYDEMGSTYRLKDGFLRFKTKLNYLK</sequence>